<dbReference type="PANTHER" id="PTHR39203">
    <property type="entry name" value="CYTOPLASMIC PROTEIN-RELATED"/>
    <property type="match status" value="1"/>
</dbReference>
<dbReference type="Gene3D" id="3.10.400.10">
    <property type="entry name" value="Sulfate adenylyltransferase"/>
    <property type="match status" value="1"/>
</dbReference>
<dbReference type="PANTHER" id="PTHR39203:SF1">
    <property type="entry name" value="CYTOPLASMIC PROTEIN"/>
    <property type="match status" value="1"/>
</dbReference>
<feature type="domain" description="ASCH" evidence="1">
    <location>
        <begin position="33"/>
        <end position="156"/>
    </location>
</feature>
<dbReference type="EMBL" id="JAGGLL010000004">
    <property type="protein sequence ID" value="MBP2020940.1"/>
    <property type="molecule type" value="Genomic_DNA"/>
</dbReference>
<evidence type="ECO:0000313" key="2">
    <source>
        <dbReference type="EMBL" id="MBP2020940.1"/>
    </source>
</evidence>
<accession>A0ABS4K0Z6</accession>
<dbReference type="InterPro" id="IPR015947">
    <property type="entry name" value="PUA-like_sf"/>
</dbReference>
<evidence type="ECO:0000313" key="3">
    <source>
        <dbReference type="Proteomes" id="UP001519308"/>
    </source>
</evidence>
<reference evidence="2 3" key="1">
    <citation type="submission" date="2021-03" db="EMBL/GenBank/DDBJ databases">
        <title>Genomic Encyclopedia of Type Strains, Phase IV (KMG-IV): sequencing the most valuable type-strain genomes for metagenomic binning, comparative biology and taxonomic classification.</title>
        <authorList>
            <person name="Goeker M."/>
        </authorList>
    </citation>
    <scope>NUCLEOTIDE SEQUENCE [LARGE SCALE GENOMIC DNA]</scope>
    <source>
        <strain evidence="2 3">DSM 28650</strain>
    </source>
</reference>
<sequence length="157" mass="18477">MAIKNQKAKEMWEKYLRTIGDEINSTDKVVTAWYFCDNQTSALKLADLVKTGIKRGTSSLHYWYQIAKEPVPRVGEYSIITDYFGEPQCIVKTKKVEIKSFKNITEEFAILEGEGDKSLEYWRECHSRFFTRELKEIGKDFSENMEIICEEFELVYK</sequence>
<dbReference type="CDD" id="cd06553">
    <property type="entry name" value="ASCH_Ef3133_like"/>
    <property type="match status" value="1"/>
</dbReference>
<dbReference type="SMART" id="SM01022">
    <property type="entry name" value="ASCH"/>
    <property type="match status" value="1"/>
</dbReference>
<dbReference type="InterPro" id="IPR009326">
    <property type="entry name" value="DUF984"/>
</dbReference>
<proteinExistence type="predicted"/>
<gene>
    <name evidence="2" type="ORF">J2Z44_000724</name>
</gene>
<comment type="caution">
    <text evidence="2">The sequence shown here is derived from an EMBL/GenBank/DDBJ whole genome shotgun (WGS) entry which is preliminary data.</text>
</comment>
<protein>
    <submittedName>
        <fullName evidence="2">Uncharacterized protein YhfF</fullName>
    </submittedName>
</protein>
<name>A0ABS4K0Z6_9CLOT</name>
<evidence type="ECO:0000259" key="1">
    <source>
        <dbReference type="SMART" id="SM01022"/>
    </source>
</evidence>
<dbReference type="RefSeq" id="WP_021283406.1">
    <property type="nucleotide sequence ID" value="NZ_JAGGLL010000004.1"/>
</dbReference>
<dbReference type="PIRSF" id="PIRSF021320">
    <property type="entry name" value="DUF984"/>
    <property type="match status" value="1"/>
</dbReference>
<dbReference type="SUPFAM" id="SSF88697">
    <property type="entry name" value="PUA domain-like"/>
    <property type="match status" value="1"/>
</dbReference>
<dbReference type="Pfam" id="PF04266">
    <property type="entry name" value="ASCH"/>
    <property type="match status" value="1"/>
</dbReference>
<dbReference type="InterPro" id="IPR007374">
    <property type="entry name" value="ASCH_domain"/>
</dbReference>
<keyword evidence="3" id="KW-1185">Reference proteome</keyword>
<organism evidence="2 3">
    <name type="scientific">Clostridium punense</name>
    <dbReference type="NCBI Taxonomy" id="1054297"/>
    <lineage>
        <taxon>Bacteria</taxon>
        <taxon>Bacillati</taxon>
        <taxon>Bacillota</taxon>
        <taxon>Clostridia</taxon>
        <taxon>Eubacteriales</taxon>
        <taxon>Clostridiaceae</taxon>
        <taxon>Clostridium</taxon>
    </lineage>
</organism>
<dbReference type="Proteomes" id="UP001519308">
    <property type="component" value="Unassembled WGS sequence"/>
</dbReference>